<name>A0ABW7UVA1_9ACTN</name>
<dbReference type="Pfam" id="PF03007">
    <property type="entry name" value="WS_DGAT_cat"/>
    <property type="match status" value="1"/>
</dbReference>
<evidence type="ECO:0000256" key="9">
    <source>
        <dbReference type="ARBA" id="ARBA00023315"/>
    </source>
</evidence>
<feature type="domain" description="O-acyltransferase WSD1 C-terminal" evidence="14">
    <location>
        <begin position="318"/>
        <end position="460"/>
    </location>
</feature>
<comment type="caution">
    <text evidence="15">The sequence shown here is derived from an EMBL/GenBank/DDBJ whole genome shotgun (WGS) entry which is preliminary data.</text>
</comment>
<evidence type="ECO:0000256" key="10">
    <source>
        <dbReference type="ARBA" id="ARBA00048109"/>
    </source>
</evidence>
<dbReference type="Gene3D" id="3.30.559.30">
    <property type="entry name" value="Nonribosomal peptide synthetase, condensation domain"/>
    <property type="match status" value="1"/>
</dbReference>
<protein>
    <recommendedName>
        <fullName evidence="4 11">Diacylglycerol O-acyltransferase</fullName>
        <ecNumber evidence="4 11">2.3.1.20</ecNumber>
    </recommendedName>
</protein>
<evidence type="ECO:0000256" key="4">
    <source>
        <dbReference type="ARBA" id="ARBA00013244"/>
    </source>
</evidence>
<keyword evidence="9 11" id="KW-0012">Acyltransferase</keyword>
<dbReference type="Pfam" id="PF06974">
    <property type="entry name" value="WS_DGAT_C"/>
    <property type="match status" value="1"/>
</dbReference>
<keyword evidence="6 11" id="KW-0808">Transferase</keyword>
<dbReference type="InterPro" id="IPR045034">
    <property type="entry name" value="O-acyltransferase_WSD1-like"/>
</dbReference>
<gene>
    <name evidence="15" type="ORF">ACH429_20095</name>
</gene>
<keyword evidence="7 11" id="KW-0319">Glycerol metabolism</keyword>
<dbReference type="Proteomes" id="UP001611548">
    <property type="component" value="Unassembled WGS sequence"/>
</dbReference>
<dbReference type="InterPro" id="IPR009721">
    <property type="entry name" value="O-acyltransferase_WSD1_C"/>
</dbReference>
<evidence type="ECO:0000256" key="12">
    <source>
        <dbReference type="SAM" id="MobiDB-lite"/>
    </source>
</evidence>
<evidence type="ECO:0000256" key="2">
    <source>
        <dbReference type="ARBA" id="ARBA00005189"/>
    </source>
</evidence>
<accession>A0ABW7UVA1</accession>
<organism evidence="15 16">
    <name type="scientific">Streptomyces pathocidini</name>
    <dbReference type="NCBI Taxonomy" id="1650571"/>
    <lineage>
        <taxon>Bacteria</taxon>
        <taxon>Bacillati</taxon>
        <taxon>Actinomycetota</taxon>
        <taxon>Actinomycetes</taxon>
        <taxon>Kitasatosporales</taxon>
        <taxon>Streptomycetaceae</taxon>
        <taxon>Streptomyces</taxon>
    </lineage>
</organism>
<reference evidence="15 16" key="1">
    <citation type="submission" date="2024-10" db="EMBL/GenBank/DDBJ databases">
        <title>The Natural Products Discovery Center: Release of the First 8490 Sequenced Strains for Exploring Actinobacteria Biosynthetic Diversity.</title>
        <authorList>
            <person name="Kalkreuter E."/>
            <person name="Kautsar S.A."/>
            <person name="Yang D."/>
            <person name="Bader C.D."/>
            <person name="Teijaro C.N."/>
            <person name="Fluegel L."/>
            <person name="Davis C.M."/>
            <person name="Simpson J.R."/>
            <person name="Lauterbach L."/>
            <person name="Steele A.D."/>
            <person name="Gui C."/>
            <person name="Meng S."/>
            <person name="Li G."/>
            <person name="Viehrig K."/>
            <person name="Ye F."/>
            <person name="Su P."/>
            <person name="Kiefer A.F."/>
            <person name="Nichols A."/>
            <person name="Cepeda A.J."/>
            <person name="Yan W."/>
            <person name="Fan B."/>
            <person name="Jiang Y."/>
            <person name="Adhikari A."/>
            <person name="Zheng C.-J."/>
            <person name="Schuster L."/>
            <person name="Cowan T.M."/>
            <person name="Smanski M.J."/>
            <person name="Chevrette M.G."/>
            <person name="De Carvalho L.P.S."/>
            <person name="Shen B."/>
        </authorList>
    </citation>
    <scope>NUCLEOTIDE SEQUENCE [LARGE SCALE GENOMIC DNA]</scope>
    <source>
        <strain evidence="15 16">NPDC020327</strain>
    </source>
</reference>
<dbReference type="PANTHER" id="PTHR31650:SF1">
    <property type="entry name" value="WAX ESTER SYNTHASE_DIACYLGLYCEROL ACYLTRANSFERASE 4-RELATED"/>
    <property type="match status" value="1"/>
</dbReference>
<evidence type="ECO:0000256" key="1">
    <source>
        <dbReference type="ARBA" id="ARBA00004771"/>
    </source>
</evidence>
<comment type="catalytic activity">
    <reaction evidence="10 11">
        <text>an acyl-CoA + a 1,2-diacyl-sn-glycerol = a triacyl-sn-glycerol + CoA</text>
        <dbReference type="Rhea" id="RHEA:10868"/>
        <dbReference type="ChEBI" id="CHEBI:17815"/>
        <dbReference type="ChEBI" id="CHEBI:57287"/>
        <dbReference type="ChEBI" id="CHEBI:58342"/>
        <dbReference type="ChEBI" id="CHEBI:64615"/>
        <dbReference type="EC" id="2.3.1.20"/>
    </reaction>
</comment>
<evidence type="ECO:0000256" key="7">
    <source>
        <dbReference type="ARBA" id="ARBA00022798"/>
    </source>
</evidence>
<dbReference type="RefSeq" id="WP_157859270.1">
    <property type="nucleotide sequence ID" value="NZ_JBIRWE010000008.1"/>
</dbReference>
<evidence type="ECO:0000313" key="16">
    <source>
        <dbReference type="Proteomes" id="UP001611548"/>
    </source>
</evidence>
<evidence type="ECO:0000259" key="13">
    <source>
        <dbReference type="Pfam" id="PF03007"/>
    </source>
</evidence>
<proteinExistence type="inferred from homology"/>
<comment type="similarity">
    <text evidence="3 11">Belongs to the long-chain O-acyltransferase family.</text>
</comment>
<feature type="region of interest" description="Disordered" evidence="12">
    <location>
        <begin position="178"/>
        <end position="209"/>
    </location>
</feature>
<dbReference type="Gene3D" id="3.30.559.10">
    <property type="entry name" value="Chloramphenicol acetyltransferase-like domain"/>
    <property type="match status" value="1"/>
</dbReference>
<keyword evidence="16" id="KW-1185">Reference proteome</keyword>
<keyword evidence="5 11" id="KW-0444">Lipid biosynthesis</keyword>
<evidence type="ECO:0000313" key="15">
    <source>
        <dbReference type="EMBL" id="MFI1966378.1"/>
    </source>
</evidence>
<feature type="compositionally biased region" description="Gly residues" evidence="12">
    <location>
        <begin position="183"/>
        <end position="204"/>
    </location>
</feature>
<dbReference type="InterPro" id="IPR004255">
    <property type="entry name" value="O-acyltransferase_WSD1_N"/>
</dbReference>
<evidence type="ECO:0000256" key="8">
    <source>
        <dbReference type="ARBA" id="ARBA00023098"/>
    </source>
</evidence>
<evidence type="ECO:0000259" key="14">
    <source>
        <dbReference type="Pfam" id="PF06974"/>
    </source>
</evidence>
<dbReference type="EMBL" id="JBIRWE010000008">
    <property type="protein sequence ID" value="MFI1966378.1"/>
    <property type="molecule type" value="Genomic_DNA"/>
</dbReference>
<comment type="pathway">
    <text evidence="1 11">Glycerolipid metabolism; triacylglycerol biosynthesis.</text>
</comment>
<keyword evidence="8 11" id="KW-0443">Lipid metabolism</keyword>
<dbReference type="InterPro" id="IPR023213">
    <property type="entry name" value="CAT-like_dom_sf"/>
</dbReference>
<dbReference type="EC" id="2.3.1.20" evidence="4 11"/>
<sequence>MRVEAGSRTFLAYDSAATAQHVGAIATFALPDGAGPGYLQELFSELSAAPAAAAPFTFRPVGARLGAATAAWRVLAAHEIDLGHHVRRSALPRPGGPRELDALVSRLHSQPLDPARPLWEFHLIEGLADHRFAFYFKVHHALMDGAGLLLRLLRMLDPAPTDAVRPFWATANEPSAYGLSAGEPGGGEPSAGEPGAGEPSGGGAPTAADVARAARRLAAEARGERDPALALPYAVPRSMLNRRIGRQRVVATLSCELEQLRSAARAAGVTVNEILLAACGGGLRRYLRERGALPERTLTAGTPVSTRAPGDSTHLISITMAAMSLGTDVADPVERVRLVARSSALAKERAHGLPQGLATVYGAAFSVPFVTQHVLGLGGRTRTPYSVVVSNVAGPPEPRYLRGARLESLSAAGSICHGMALFIAAVSAGGRFSVVFTGDRGTVPRVHDLARYTGDALAELADALGRAPNPAPARGS</sequence>
<evidence type="ECO:0000256" key="3">
    <source>
        <dbReference type="ARBA" id="ARBA00009587"/>
    </source>
</evidence>
<evidence type="ECO:0000256" key="5">
    <source>
        <dbReference type="ARBA" id="ARBA00022516"/>
    </source>
</evidence>
<comment type="pathway">
    <text evidence="2">Lipid metabolism.</text>
</comment>
<feature type="domain" description="O-acyltransferase WSD1-like N-terminal" evidence="13">
    <location>
        <begin position="9"/>
        <end position="274"/>
    </location>
</feature>
<evidence type="ECO:0000256" key="6">
    <source>
        <dbReference type="ARBA" id="ARBA00022679"/>
    </source>
</evidence>
<dbReference type="InterPro" id="IPR014292">
    <property type="entry name" value="Acyl_transf_WS/DGAT"/>
</dbReference>
<dbReference type="NCBIfam" id="TIGR02946">
    <property type="entry name" value="acyl_WS_DGAT"/>
    <property type="match status" value="1"/>
</dbReference>
<dbReference type="SUPFAM" id="SSF52777">
    <property type="entry name" value="CoA-dependent acyltransferases"/>
    <property type="match status" value="2"/>
</dbReference>
<dbReference type="PANTHER" id="PTHR31650">
    <property type="entry name" value="O-ACYLTRANSFERASE (WSD1-LIKE) FAMILY PROTEIN"/>
    <property type="match status" value="1"/>
</dbReference>
<evidence type="ECO:0000256" key="11">
    <source>
        <dbReference type="RuleBase" id="RU361241"/>
    </source>
</evidence>